<evidence type="ECO:0000313" key="6">
    <source>
        <dbReference type="Proteomes" id="UP001140949"/>
    </source>
</evidence>
<dbReference type="FunFam" id="1.25.40.10:FF:000280">
    <property type="entry name" value="Pentatricopeptide repeat-containing protein"/>
    <property type="match status" value="1"/>
</dbReference>
<dbReference type="AlphaFoldDB" id="A0AAX6G908"/>
<proteinExistence type="inferred from homology"/>
<dbReference type="InterPro" id="IPR046960">
    <property type="entry name" value="PPR_At4g14850-like_plant"/>
</dbReference>
<dbReference type="FunFam" id="1.25.40.10:FF:000361">
    <property type="entry name" value="Pentatricopeptide repeat-containing protein chloroplastic"/>
    <property type="match status" value="1"/>
</dbReference>
<dbReference type="Pfam" id="PF14432">
    <property type="entry name" value="DYW_deaminase"/>
    <property type="match status" value="1"/>
</dbReference>
<feature type="repeat" description="PPR" evidence="3">
    <location>
        <begin position="378"/>
        <end position="412"/>
    </location>
</feature>
<reference evidence="5" key="2">
    <citation type="submission" date="2023-04" db="EMBL/GenBank/DDBJ databases">
        <authorList>
            <person name="Bruccoleri R.E."/>
            <person name="Oakeley E.J."/>
            <person name="Faust A.-M."/>
            <person name="Dessus-Babus S."/>
            <person name="Altorfer M."/>
            <person name="Burckhardt D."/>
            <person name="Oertli M."/>
            <person name="Naumann U."/>
            <person name="Petersen F."/>
            <person name="Wong J."/>
        </authorList>
    </citation>
    <scope>NUCLEOTIDE SEQUENCE</scope>
    <source>
        <strain evidence="5">GSM-AAB239-AS_SAM_17_03QT</strain>
        <tissue evidence="5">Leaf</tissue>
    </source>
</reference>
<evidence type="ECO:0000259" key="4">
    <source>
        <dbReference type="Pfam" id="PF14432"/>
    </source>
</evidence>
<dbReference type="InterPro" id="IPR011990">
    <property type="entry name" value="TPR-like_helical_dom_sf"/>
</dbReference>
<dbReference type="PANTHER" id="PTHR47926">
    <property type="entry name" value="PENTATRICOPEPTIDE REPEAT-CONTAINING PROTEIN"/>
    <property type="match status" value="1"/>
</dbReference>
<gene>
    <name evidence="5" type="ORF">M6B38_378915</name>
</gene>
<dbReference type="NCBIfam" id="TIGR00756">
    <property type="entry name" value="PPR"/>
    <property type="match status" value="5"/>
</dbReference>
<keyword evidence="6" id="KW-1185">Reference proteome</keyword>
<feature type="repeat" description="PPR" evidence="3">
    <location>
        <begin position="277"/>
        <end position="311"/>
    </location>
</feature>
<dbReference type="GO" id="GO:0003723">
    <property type="term" value="F:RNA binding"/>
    <property type="evidence" value="ECO:0007669"/>
    <property type="project" value="InterPro"/>
</dbReference>
<evidence type="ECO:0000256" key="1">
    <source>
        <dbReference type="ARBA" id="ARBA00022737"/>
    </source>
</evidence>
<dbReference type="PANTHER" id="PTHR47926:SF344">
    <property type="entry name" value="OS07G0636900 PROTEIN"/>
    <property type="match status" value="1"/>
</dbReference>
<dbReference type="InterPro" id="IPR002885">
    <property type="entry name" value="PPR_rpt"/>
</dbReference>
<dbReference type="Gene3D" id="1.25.40.10">
    <property type="entry name" value="Tetratricopeptide repeat domain"/>
    <property type="match status" value="4"/>
</dbReference>
<dbReference type="FunFam" id="1.25.40.10:FF:000031">
    <property type="entry name" value="Pentatricopeptide repeat-containing protein mitochondrial"/>
    <property type="match status" value="1"/>
</dbReference>
<evidence type="ECO:0000313" key="5">
    <source>
        <dbReference type="EMBL" id="KAJ6825174.1"/>
    </source>
</evidence>
<protein>
    <submittedName>
        <fullName evidence="5">Pentatricopeptide repeat-containing protein, mitochondrial</fullName>
    </submittedName>
</protein>
<dbReference type="InterPro" id="IPR032867">
    <property type="entry name" value="DYW_dom"/>
</dbReference>
<dbReference type="InterPro" id="IPR046848">
    <property type="entry name" value="E_motif"/>
</dbReference>
<keyword evidence="1" id="KW-0677">Repeat</keyword>
<reference evidence="5" key="1">
    <citation type="journal article" date="2023" name="GigaByte">
        <title>Genome assembly of the bearded iris, Iris pallida Lam.</title>
        <authorList>
            <person name="Bruccoleri R.E."/>
            <person name="Oakeley E.J."/>
            <person name="Faust A.M.E."/>
            <person name="Altorfer M."/>
            <person name="Dessus-Babus S."/>
            <person name="Burckhardt D."/>
            <person name="Oertli M."/>
            <person name="Naumann U."/>
            <person name="Petersen F."/>
            <person name="Wong J."/>
        </authorList>
    </citation>
    <scope>NUCLEOTIDE SEQUENCE</scope>
    <source>
        <strain evidence="5">GSM-AAB239-AS_SAM_17_03QT</strain>
    </source>
</reference>
<dbReference type="Pfam" id="PF13041">
    <property type="entry name" value="PPR_2"/>
    <property type="match status" value="1"/>
</dbReference>
<dbReference type="PROSITE" id="PS51375">
    <property type="entry name" value="PPR"/>
    <property type="match status" value="3"/>
</dbReference>
<dbReference type="Proteomes" id="UP001140949">
    <property type="component" value="Unassembled WGS sequence"/>
</dbReference>
<organism evidence="5 6">
    <name type="scientific">Iris pallida</name>
    <name type="common">Sweet iris</name>
    <dbReference type="NCBI Taxonomy" id="29817"/>
    <lineage>
        <taxon>Eukaryota</taxon>
        <taxon>Viridiplantae</taxon>
        <taxon>Streptophyta</taxon>
        <taxon>Embryophyta</taxon>
        <taxon>Tracheophyta</taxon>
        <taxon>Spermatophyta</taxon>
        <taxon>Magnoliopsida</taxon>
        <taxon>Liliopsida</taxon>
        <taxon>Asparagales</taxon>
        <taxon>Iridaceae</taxon>
        <taxon>Iridoideae</taxon>
        <taxon>Irideae</taxon>
        <taxon>Iris</taxon>
    </lineage>
</organism>
<feature type="domain" description="DYW" evidence="4">
    <location>
        <begin position="593"/>
        <end position="685"/>
    </location>
</feature>
<feature type="repeat" description="PPR" evidence="3">
    <location>
        <begin position="347"/>
        <end position="377"/>
    </location>
</feature>
<dbReference type="EMBL" id="JANAVB010021796">
    <property type="protein sequence ID" value="KAJ6825174.1"/>
    <property type="molecule type" value="Genomic_DNA"/>
</dbReference>
<evidence type="ECO:0000256" key="2">
    <source>
        <dbReference type="ARBA" id="ARBA00061659"/>
    </source>
</evidence>
<comment type="similarity">
    <text evidence="2">Belongs to the PPR family. PCMP-E subfamily.</text>
</comment>
<comment type="caution">
    <text evidence="5">The sequence shown here is derived from an EMBL/GenBank/DDBJ whole genome shotgun (WGS) entry which is preliminary data.</text>
</comment>
<dbReference type="GO" id="GO:0009451">
    <property type="term" value="P:RNA modification"/>
    <property type="evidence" value="ECO:0007669"/>
    <property type="project" value="InterPro"/>
</dbReference>
<dbReference type="Pfam" id="PF01535">
    <property type="entry name" value="PPR"/>
    <property type="match status" value="4"/>
</dbReference>
<accession>A0AAX6G908</accession>
<name>A0AAX6G908_IRIPA</name>
<sequence length="685" mass="76731">MPPAKTPTSIHLNSLFPLCANSLLLLRQLHSQLLLHGLHLSPFFASKLSSLYFSSGHPLDARNVFDQIPHKNPHSYNTMLSLYSRSPPHLPDLLRLYSIIRAESNPPDSFSLAFAVRACTKLSLLRSGQSVHSESVRSCLDSHPHVAASLAHLYLHLGSLEDAERVFDRAYIDPRSALWGIMMNGYLKESMEIQVFSLFEKMRELGGVLDPCIAVCLARACGNMGAAREGRAVHGFCLKVNYLESNVYLQTSLLDMYGKSGFVDFMERLFDEMPVKDVVAWSAMVSGLAQSGRAYKSLEMFRDMLEEDVVPNEVTLASVLFGCSQLGALQQGRSVHGYIVRSKVGADVVTYTALLDMYSKCGLVEMAYKVFSLMAMRNVYSWSAMIAGFGMHGMCSRALALFDRMRSEKILPNSVTFVSVLSACSHSGKVHEGRHYFESMSNDYNIVPTNEHYSCMVDLFGRANMIDEAVSLIEQMKLKPSASVWGALMGACRMHKRVGLAEQVANKLLVLEPDQSGTHVLLSNIYASAEMWEMVKKTREMMNERGLQKTVGFSSIEVDKRLYTFSAMDKACSWGTRIAEVWHVLRNQMKALGYTPDLSSILHDVDDEMKEEMLCGHSEKLAIAFGLLNTKDGMPLRITKNLRVCGDCHTACKFVSMITKREIIMRDSRRFHHIRDGVCSCGDYW</sequence>
<evidence type="ECO:0000256" key="3">
    <source>
        <dbReference type="PROSITE-ProRule" id="PRU00708"/>
    </source>
</evidence>
<dbReference type="GO" id="GO:0008270">
    <property type="term" value="F:zinc ion binding"/>
    <property type="evidence" value="ECO:0007669"/>
    <property type="project" value="InterPro"/>
</dbReference>
<dbReference type="Pfam" id="PF20431">
    <property type="entry name" value="E_motif"/>
    <property type="match status" value="1"/>
</dbReference>